<dbReference type="InterPro" id="IPR036291">
    <property type="entry name" value="NAD(P)-bd_dom_sf"/>
</dbReference>
<comment type="catalytic activity">
    <reaction evidence="12">
        <text>(6R)-5,10-methylene-5,6,7,8-tetrahydrofolate + NADP(+) = (6R)-5,10-methenyltetrahydrofolate + NADPH</text>
        <dbReference type="Rhea" id="RHEA:22812"/>
        <dbReference type="ChEBI" id="CHEBI:15636"/>
        <dbReference type="ChEBI" id="CHEBI:57455"/>
        <dbReference type="ChEBI" id="CHEBI:57783"/>
        <dbReference type="ChEBI" id="CHEBI:58349"/>
        <dbReference type="EC" id="1.5.1.5"/>
    </reaction>
</comment>
<evidence type="ECO:0000256" key="6">
    <source>
        <dbReference type="ARBA" id="ARBA00022801"/>
    </source>
</evidence>
<proteinExistence type="inferred from homology"/>
<dbReference type="PANTHER" id="PTHR48099:SF5">
    <property type="entry name" value="C-1-TETRAHYDROFOLATE SYNTHASE, CYTOPLASMIC"/>
    <property type="match status" value="1"/>
</dbReference>
<dbReference type="CDD" id="cd01080">
    <property type="entry name" value="NAD_bind_m-THF_DH_Cyclohyd"/>
    <property type="match status" value="1"/>
</dbReference>
<feature type="domain" description="Tetrahydrofolate dehydrogenase/cyclohydrolase catalytic" evidence="13">
    <location>
        <begin position="6"/>
        <end position="120"/>
    </location>
</feature>
<dbReference type="HAMAP" id="MF_01576">
    <property type="entry name" value="THF_DHG_CYH"/>
    <property type="match status" value="1"/>
</dbReference>
<dbReference type="RefSeq" id="WP_239674360.1">
    <property type="nucleotide sequence ID" value="NZ_CP049742.1"/>
</dbReference>
<keyword evidence="10 12" id="KW-0486">Methionine biosynthesis</keyword>
<evidence type="ECO:0000313" key="16">
    <source>
        <dbReference type="Proteomes" id="UP000593626"/>
    </source>
</evidence>
<dbReference type="EMBL" id="CP049742">
    <property type="protein sequence ID" value="QPC46823.1"/>
    <property type="molecule type" value="Genomic_DNA"/>
</dbReference>
<dbReference type="InterPro" id="IPR020631">
    <property type="entry name" value="THF_DH/CycHdrlase_NAD-bd_dom"/>
</dbReference>
<comment type="function">
    <text evidence="12">Catalyzes the oxidation of 5,10-methylenetetrahydrofolate to 5,10-methenyltetrahydrofolate and then the hydrolysis of 5,10-methenyltetrahydrofolate to 10-formyltetrahydrofolate.</text>
</comment>
<accession>A0A7S8HFH0</accession>
<dbReference type="GO" id="GO:0004477">
    <property type="term" value="F:methenyltetrahydrofolate cyclohydrolase activity"/>
    <property type="evidence" value="ECO:0007669"/>
    <property type="project" value="UniProtKB-UniRule"/>
</dbReference>
<dbReference type="Gene3D" id="3.40.50.10860">
    <property type="entry name" value="Leucine Dehydrogenase, chain A, domain 1"/>
    <property type="match status" value="1"/>
</dbReference>
<keyword evidence="16" id="KW-1185">Reference proteome</keyword>
<feature type="domain" description="Tetrahydrofolate dehydrogenase/cyclohydrolase NAD(P)-binding" evidence="14">
    <location>
        <begin position="139"/>
        <end position="280"/>
    </location>
</feature>
<dbReference type="Pfam" id="PF00763">
    <property type="entry name" value="THF_DHG_CYH"/>
    <property type="match status" value="1"/>
</dbReference>
<evidence type="ECO:0000256" key="4">
    <source>
        <dbReference type="ARBA" id="ARBA00022605"/>
    </source>
</evidence>
<evidence type="ECO:0000256" key="11">
    <source>
        <dbReference type="ARBA" id="ARBA00023268"/>
    </source>
</evidence>
<keyword evidence="4 12" id="KW-0028">Amino-acid biosynthesis</keyword>
<keyword evidence="8 12" id="KW-0560">Oxidoreductase</keyword>
<dbReference type="GO" id="GO:0005829">
    <property type="term" value="C:cytosol"/>
    <property type="evidence" value="ECO:0007669"/>
    <property type="project" value="TreeGrafter"/>
</dbReference>
<dbReference type="GO" id="GO:0006164">
    <property type="term" value="P:purine nucleotide biosynthetic process"/>
    <property type="evidence" value="ECO:0007669"/>
    <property type="project" value="UniProtKB-KW"/>
</dbReference>
<evidence type="ECO:0000256" key="9">
    <source>
        <dbReference type="ARBA" id="ARBA00023102"/>
    </source>
</evidence>
<dbReference type="InterPro" id="IPR046346">
    <property type="entry name" value="Aminoacid_DH-like_N_sf"/>
</dbReference>
<name>A0A7S8HFH0_9BACI</name>
<dbReference type="GO" id="GO:0004488">
    <property type="term" value="F:methylenetetrahydrofolate dehydrogenase (NADP+) activity"/>
    <property type="evidence" value="ECO:0007669"/>
    <property type="project" value="UniProtKB-UniRule"/>
</dbReference>
<comment type="similarity">
    <text evidence="12">Belongs to the tetrahydrofolate dehydrogenase/cyclohydrolase family.</text>
</comment>
<dbReference type="KEGG" id="mcui:G8O30_07535"/>
<dbReference type="InterPro" id="IPR000672">
    <property type="entry name" value="THF_DH/CycHdrlase"/>
</dbReference>
<dbReference type="PANTHER" id="PTHR48099">
    <property type="entry name" value="C-1-TETRAHYDROFOLATE SYNTHASE, CYTOPLASMIC-RELATED"/>
    <property type="match status" value="1"/>
</dbReference>
<feature type="binding site" evidence="12">
    <location>
        <begin position="165"/>
        <end position="167"/>
    </location>
    <ligand>
        <name>NADP(+)</name>
        <dbReference type="ChEBI" id="CHEBI:58349"/>
    </ligand>
</feature>
<organism evidence="15 16">
    <name type="scientific">Mangrovibacillus cuniculi</name>
    <dbReference type="NCBI Taxonomy" id="2593652"/>
    <lineage>
        <taxon>Bacteria</taxon>
        <taxon>Bacillati</taxon>
        <taxon>Bacillota</taxon>
        <taxon>Bacilli</taxon>
        <taxon>Bacillales</taxon>
        <taxon>Bacillaceae</taxon>
        <taxon>Mangrovibacillus</taxon>
    </lineage>
</organism>
<evidence type="ECO:0000256" key="12">
    <source>
        <dbReference type="HAMAP-Rule" id="MF_01576"/>
    </source>
</evidence>
<evidence type="ECO:0000256" key="8">
    <source>
        <dbReference type="ARBA" id="ARBA00023002"/>
    </source>
</evidence>
<dbReference type="SUPFAM" id="SSF53223">
    <property type="entry name" value="Aminoacid dehydrogenase-like, N-terminal domain"/>
    <property type="match status" value="1"/>
</dbReference>
<keyword evidence="11 12" id="KW-0511">Multifunctional enzyme</keyword>
<evidence type="ECO:0000256" key="1">
    <source>
        <dbReference type="ARBA" id="ARBA00004777"/>
    </source>
</evidence>
<keyword evidence="9 12" id="KW-0368">Histidine biosynthesis</keyword>
<evidence type="ECO:0000259" key="14">
    <source>
        <dbReference type="Pfam" id="PF02882"/>
    </source>
</evidence>
<dbReference type="InterPro" id="IPR020867">
    <property type="entry name" value="THF_DH/CycHdrlase_CS"/>
</dbReference>
<comment type="caution">
    <text evidence="12">Lacks conserved residue(s) required for the propagation of feature annotation.</text>
</comment>
<keyword evidence="5 12" id="KW-0658">Purine biosynthesis</keyword>
<evidence type="ECO:0000256" key="2">
    <source>
        <dbReference type="ARBA" id="ARBA00011738"/>
    </source>
</evidence>
<dbReference type="Pfam" id="PF02882">
    <property type="entry name" value="THF_DHG_CYH_C"/>
    <property type="match status" value="1"/>
</dbReference>
<dbReference type="GO" id="GO:0009086">
    <property type="term" value="P:methionine biosynthetic process"/>
    <property type="evidence" value="ECO:0007669"/>
    <property type="project" value="UniProtKB-KW"/>
</dbReference>
<dbReference type="PROSITE" id="PS00767">
    <property type="entry name" value="THF_DHG_CYH_2"/>
    <property type="match status" value="1"/>
</dbReference>
<dbReference type="PRINTS" id="PR00085">
    <property type="entry name" value="THFDHDRGNASE"/>
</dbReference>
<evidence type="ECO:0000256" key="7">
    <source>
        <dbReference type="ARBA" id="ARBA00022857"/>
    </source>
</evidence>
<keyword evidence="7 12" id="KW-0521">NADP</keyword>
<evidence type="ECO:0000256" key="10">
    <source>
        <dbReference type="ARBA" id="ARBA00023167"/>
    </source>
</evidence>
<evidence type="ECO:0000313" key="15">
    <source>
        <dbReference type="EMBL" id="QPC46823.1"/>
    </source>
</evidence>
<dbReference type="GO" id="GO:0000105">
    <property type="term" value="P:L-histidine biosynthetic process"/>
    <property type="evidence" value="ECO:0007669"/>
    <property type="project" value="UniProtKB-KW"/>
</dbReference>
<gene>
    <name evidence="12 15" type="primary">folD</name>
    <name evidence="15" type="ORF">G8O30_07535</name>
</gene>
<comment type="catalytic activity">
    <reaction evidence="12">
        <text>(6R)-5,10-methenyltetrahydrofolate + H2O = (6R)-10-formyltetrahydrofolate + H(+)</text>
        <dbReference type="Rhea" id="RHEA:23700"/>
        <dbReference type="ChEBI" id="CHEBI:15377"/>
        <dbReference type="ChEBI" id="CHEBI:15378"/>
        <dbReference type="ChEBI" id="CHEBI:57455"/>
        <dbReference type="ChEBI" id="CHEBI:195366"/>
        <dbReference type="EC" id="3.5.4.9"/>
    </reaction>
</comment>
<evidence type="ECO:0000259" key="13">
    <source>
        <dbReference type="Pfam" id="PF00763"/>
    </source>
</evidence>
<dbReference type="NCBIfam" id="NF010783">
    <property type="entry name" value="PRK14186.1"/>
    <property type="match status" value="1"/>
</dbReference>
<dbReference type="EC" id="1.5.1.5" evidence="12"/>
<protein>
    <recommendedName>
        <fullName evidence="12">Bifunctional protein FolD</fullName>
    </recommendedName>
    <domain>
        <recommendedName>
            <fullName evidence="12">Methylenetetrahydrofolate dehydrogenase</fullName>
            <ecNumber evidence="12">1.5.1.5</ecNumber>
        </recommendedName>
    </domain>
    <domain>
        <recommendedName>
            <fullName evidence="12">Methenyltetrahydrofolate cyclohydrolase</fullName>
            <ecNumber evidence="12">3.5.4.9</ecNumber>
        </recommendedName>
    </domain>
</protein>
<comment type="pathway">
    <text evidence="1 12">One-carbon metabolism; tetrahydrofolate interconversion.</text>
</comment>
<dbReference type="FunFam" id="3.40.50.720:FF:000094">
    <property type="entry name" value="Bifunctional protein FolD"/>
    <property type="match status" value="1"/>
</dbReference>
<dbReference type="SUPFAM" id="SSF51735">
    <property type="entry name" value="NAD(P)-binding Rossmann-fold domains"/>
    <property type="match status" value="1"/>
</dbReference>
<comment type="subunit">
    <text evidence="2 12">Homodimer.</text>
</comment>
<dbReference type="Proteomes" id="UP000593626">
    <property type="component" value="Chromosome"/>
</dbReference>
<reference evidence="15 16" key="1">
    <citation type="submission" date="2019-07" db="EMBL/GenBank/DDBJ databases">
        <title>Genome sequence of 2 isolates from Red Sea Mangroves.</title>
        <authorList>
            <person name="Sefrji F."/>
            <person name="Michoud G."/>
            <person name="Merlino G."/>
            <person name="Daffonchio D."/>
        </authorList>
    </citation>
    <scope>NUCLEOTIDE SEQUENCE [LARGE SCALE GENOMIC DNA]</scope>
    <source>
        <strain evidence="15 16">R1DC41</strain>
    </source>
</reference>
<sequence length="292" mass="31762">MKPTILDGREVSASLRSSLQEECKELVEKGHQPGLAVVLVGNNQASRTYVNMKKKAAEALGFHFELIELPEETSEVELLTIVEQYNRLQHIDGILVQLPLPEHIHEQRVIEAISPDKDVDGFHPVNVGRLSIGLPGLKSCTPYGIMKMLEYYGVDLEGKNAVIVGRSNIVGKPMAQLLLQENATVTIAHSRTQNLSAVTKQADVLISAVGVKGLITKNHVKPGAVVVDVGMNRDEEGKLCGDVEYNELLSLVSAITPVPGGVGPMTITMLLNNTIEAARHRLLTSAYSYTSR</sequence>
<dbReference type="AlphaFoldDB" id="A0A7S8HFH0"/>
<dbReference type="EC" id="3.5.4.9" evidence="12"/>
<evidence type="ECO:0000256" key="3">
    <source>
        <dbReference type="ARBA" id="ARBA00022563"/>
    </source>
</evidence>
<dbReference type="Gene3D" id="3.40.50.720">
    <property type="entry name" value="NAD(P)-binding Rossmann-like Domain"/>
    <property type="match status" value="1"/>
</dbReference>
<dbReference type="UniPathway" id="UPA00193"/>
<dbReference type="FunFam" id="3.40.50.10860:FF:000005">
    <property type="entry name" value="C-1-tetrahydrofolate synthase, cytoplasmic, putative"/>
    <property type="match status" value="1"/>
</dbReference>
<dbReference type="InterPro" id="IPR020630">
    <property type="entry name" value="THF_DH/CycHdrlase_cat_dom"/>
</dbReference>
<evidence type="ECO:0000256" key="5">
    <source>
        <dbReference type="ARBA" id="ARBA00022755"/>
    </source>
</evidence>
<keyword evidence="3 12" id="KW-0554">One-carbon metabolism</keyword>
<keyword evidence="6 12" id="KW-0378">Hydrolase</keyword>
<dbReference type="NCBIfam" id="NF008058">
    <property type="entry name" value="PRK10792.1"/>
    <property type="match status" value="1"/>
</dbReference>
<dbReference type="GO" id="GO:0035999">
    <property type="term" value="P:tetrahydrofolate interconversion"/>
    <property type="evidence" value="ECO:0007669"/>
    <property type="project" value="UniProtKB-UniRule"/>
</dbReference>